<evidence type="ECO:0000313" key="1">
    <source>
        <dbReference type="EMBL" id="CAG2004010.1"/>
    </source>
</evidence>
<protein>
    <submittedName>
        <fullName evidence="2">Uncharacterized protein</fullName>
    </submittedName>
</protein>
<evidence type="ECO:0000313" key="2">
    <source>
        <dbReference type="EMBL" id="VIO62210.1"/>
    </source>
</evidence>
<dbReference type="AlphaFoldDB" id="A0A4E9EHF1"/>
<organism evidence="2">
    <name type="scientific">Gibberella zeae</name>
    <name type="common">Wheat head blight fungus</name>
    <name type="synonym">Fusarium graminearum</name>
    <dbReference type="NCBI Taxonomy" id="5518"/>
    <lineage>
        <taxon>Eukaryota</taxon>
        <taxon>Fungi</taxon>
        <taxon>Dikarya</taxon>
        <taxon>Ascomycota</taxon>
        <taxon>Pezizomycotina</taxon>
        <taxon>Sordariomycetes</taxon>
        <taxon>Hypocreomycetidae</taxon>
        <taxon>Hypocreales</taxon>
        <taxon>Nectriaceae</taxon>
        <taxon>Fusarium</taxon>
    </lineage>
</organism>
<gene>
    <name evidence="2" type="ORF">FUG_LOCUS471384</name>
    <name evidence="1" type="ORF">MDCFG202_LOCUS495264</name>
</gene>
<dbReference type="EMBL" id="CAJPIJ010000179">
    <property type="protein sequence ID" value="CAG2004010.1"/>
    <property type="molecule type" value="Genomic_DNA"/>
</dbReference>
<reference evidence="1" key="2">
    <citation type="submission" date="2021-03" db="EMBL/GenBank/DDBJ databases">
        <authorList>
            <person name="Alouane T."/>
            <person name="Langin T."/>
            <person name="Bonhomme L."/>
        </authorList>
    </citation>
    <scope>NUCLEOTIDE SEQUENCE</scope>
    <source>
        <strain evidence="1">MDC_Fg202</strain>
    </source>
</reference>
<name>A0A4E9EHF1_GIBZA</name>
<dbReference type="Proteomes" id="UP000746612">
    <property type="component" value="Unassembled WGS sequence"/>
</dbReference>
<accession>A0A4E9EHF1</accession>
<reference evidence="2" key="1">
    <citation type="submission" date="2019-04" db="EMBL/GenBank/DDBJ databases">
        <authorList>
            <person name="Melise S."/>
            <person name="Noan J."/>
            <person name="Okalmin O."/>
        </authorList>
    </citation>
    <scope>NUCLEOTIDE SEQUENCE</scope>
    <source>
        <strain evidence="2">FN9</strain>
    </source>
</reference>
<dbReference type="EMBL" id="CAAKMV010000160">
    <property type="protein sequence ID" value="VIO62210.1"/>
    <property type="molecule type" value="Genomic_DNA"/>
</dbReference>
<sequence>MRTIWRSFLLAGFVMAFWFLKFEGNEVIFTRLAHQIFSLGETLDKMAQSIPKFEQIIKAARAEGKLFRNLCNACEAAWNVTPLSLHDVKGFDFLTGGSRSGFNRPDRDVEALTDRYTVRLEFGPFTEGLAISAYGCFQ</sequence>
<proteinExistence type="predicted"/>